<evidence type="ECO:0000313" key="2">
    <source>
        <dbReference type="EMBL" id="SDD52605.1"/>
    </source>
</evidence>
<protein>
    <submittedName>
        <fullName evidence="2">DinB superfamily protein</fullName>
    </submittedName>
</protein>
<name>A0A1G6VI65_9BACT</name>
<sequence>MIDFYPPQKGEYSPYFDSYLSLNPNKNFSELIQSQVEEFRLFFEQKPEAWADTPYQPGKWTPKEVLGHIIDTERIMTFRALCFSRGDQNSLPGFDQDPYVLNAKFGAVSLALLLEDFEAQRKALLTFIQTLPKESLDHLGTANGSKITPRALFWIIPGHFIHHFTILKNRY</sequence>
<dbReference type="STRING" id="686796.SAMN04488104_103518"/>
<keyword evidence="3" id="KW-1185">Reference proteome</keyword>
<organism evidence="2 3">
    <name type="scientific">Algoriphagus faecimaris</name>
    <dbReference type="NCBI Taxonomy" id="686796"/>
    <lineage>
        <taxon>Bacteria</taxon>
        <taxon>Pseudomonadati</taxon>
        <taxon>Bacteroidota</taxon>
        <taxon>Cytophagia</taxon>
        <taxon>Cytophagales</taxon>
        <taxon>Cyclobacteriaceae</taxon>
        <taxon>Algoriphagus</taxon>
    </lineage>
</organism>
<dbReference type="AlphaFoldDB" id="A0A1G6VI65"/>
<reference evidence="3" key="1">
    <citation type="submission" date="2016-10" db="EMBL/GenBank/DDBJ databases">
        <authorList>
            <person name="Varghese N."/>
            <person name="Submissions S."/>
        </authorList>
    </citation>
    <scope>NUCLEOTIDE SEQUENCE [LARGE SCALE GENOMIC DNA]</scope>
    <source>
        <strain evidence="3">DSM 23095</strain>
    </source>
</reference>
<dbReference type="InterPro" id="IPR024775">
    <property type="entry name" value="DinB-like"/>
</dbReference>
<feature type="domain" description="DinB-like" evidence="1">
    <location>
        <begin position="37"/>
        <end position="164"/>
    </location>
</feature>
<dbReference type="Pfam" id="PF12867">
    <property type="entry name" value="DinB_2"/>
    <property type="match status" value="1"/>
</dbReference>
<evidence type="ECO:0000259" key="1">
    <source>
        <dbReference type="Pfam" id="PF12867"/>
    </source>
</evidence>
<proteinExistence type="predicted"/>
<accession>A0A1G6VI65</accession>
<evidence type="ECO:0000313" key="3">
    <source>
        <dbReference type="Proteomes" id="UP000199060"/>
    </source>
</evidence>
<dbReference type="SUPFAM" id="SSF109854">
    <property type="entry name" value="DinB/YfiT-like putative metalloenzymes"/>
    <property type="match status" value="1"/>
</dbReference>
<dbReference type="RefSeq" id="WP_087940551.1">
    <property type="nucleotide sequence ID" value="NZ_FNAC01000035.1"/>
</dbReference>
<dbReference type="Proteomes" id="UP000199060">
    <property type="component" value="Unassembled WGS sequence"/>
</dbReference>
<dbReference type="OrthoDB" id="9793216at2"/>
<dbReference type="Gene3D" id="1.20.120.450">
    <property type="entry name" value="dinb family like domain"/>
    <property type="match status" value="1"/>
</dbReference>
<dbReference type="EMBL" id="FNAC01000035">
    <property type="protein sequence ID" value="SDD52605.1"/>
    <property type="molecule type" value="Genomic_DNA"/>
</dbReference>
<gene>
    <name evidence="2" type="ORF">SAMN04488104_103518</name>
</gene>
<dbReference type="InterPro" id="IPR034660">
    <property type="entry name" value="DinB/YfiT-like"/>
</dbReference>